<protein>
    <submittedName>
        <fullName evidence="5">ABC transporter ATP-binding protein</fullName>
    </submittedName>
</protein>
<dbReference type="SMART" id="SM00382">
    <property type="entry name" value="AAA"/>
    <property type="match status" value="1"/>
</dbReference>
<dbReference type="InterPro" id="IPR017911">
    <property type="entry name" value="MacB-like_ATP-bd"/>
</dbReference>
<feature type="domain" description="ABC transporter" evidence="4">
    <location>
        <begin position="2"/>
        <end position="222"/>
    </location>
</feature>
<dbReference type="EMBL" id="JAESWC010000014">
    <property type="protein sequence ID" value="MBL4937281.1"/>
    <property type="molecule type" value="Genomic_DNA"/>
</dbReference>
<dbReference type="InterPro" id="IPR017871">
    <property type="entry name" value="ABC_transporter-like_CS"/>
</dbReference>
<dbReference type="PANTHER" id="PTHR24220">
    <property type="entry name" value="IMPORT ATP-BINDING PROTEIN"/>
    <property type="match status" value="1"/>
</dbReference>
<dbReference type="SUPFAM" id="SSF52540">
    <property type="entry name" value="P-loop containing nucleoside triphosphate hydrolases"/>
    <property type="match status" value="1"/>
</dbReference>
<keyword evidence="3 5" id="KW-0067">ATP-binding</keyword>
<evidence type="ECO:0000256" key="1">
    <source>
        <dbReference type="ARBA" id="ARBA00022448"/>
    </source>
</evidence>
<reference evidence="5 6" key="1">
    <citation type="submission" date="2021-01" db="EMBL/GenBank/DDBJ databases">
        <title>Genome public.</title>
        <authorList>
            <person name="Liu C."/>
            <person name="Sun Q."/>
        </authorList>
    </citation>
    <scope>NUCLEOTIDE SEQUENCE [LARGE SCALE GENOMIC DNA]</scope>
    <source>
        <strain evidence="5 6">YIM B02515</strain>
    </source>
</reference>
<proteinExistence type="predicted"/>
<keyword evidence="2" id="KW-0547">Nucleotide-binding</keyword>
<dbReference type="RefSeq" id="WP_202750035.1">
    <property type="nucleotide sequence ID" value="NZ_JAESWC010000014.1"/>
</dbReference>
<dbReference type="Proteomes" id="UP000632377">
    <property type="component" value="Unassembled WGS sequence"/>
</dbReference>
<keyword evidence="6" id="KW-1185">Reference proteome</keyword>
<dbReference type="Gene3D" id="3.40.50.300">
    <property type="entry name" value="P-loop containing nucleotide triphosphate hydrolases"/>
    <property type="match status" value="1"/>
</dbReference>
<name>A0ABS1TF88_9CLOT</name>
<dbReference type="PROSITE" id="PS00211">
    <property type="entry name" value="ABC_TRANSPORTER_1"/>
    <property type="match status" value="1"/>
</dbReference>
<organism evidence="5 6">
    <name type="scientific">Clostridium rhizosphaerae</name>
    <dbReference type="NCBI Taxonomy" id="2803861"/>
    <lineage>
        <taxon>Bacteria</taxon>
        <taxon>Bacillati</taxon>
        <taxon>Bacillota</taxon>
        <taxon>Clostridia</taxon>
        <taxon>Eubacteriales</taxon>
        <taxon>Clostridiaceae</taxon>
        <taxon>Clostridium</taxon>
    </lineage>
</organism>
<dbReference type="Pfam" id="PF00005">
    <property type="entry name" value="ABC_tran"/>
    <property type="match status" value="1"/>
</dbReference>
<dbReference type="GO" id="GO:0005524">
    <property type="term" value="F:ATP binding"/>
    <property type="evidence" value="ECO:0007669"/>
    <property type="project" value="UniProtKB-KW"/>
</dbReference>
<dbReference type="CDD" id="cd03255">
    <property type="entry name" value="ABC_MJ0796_LolCDE_FtsE"/>
    <property type="match status" value="1"/>
</dbReference>
<keyword evidence="1" id="KW-0813">Transport</keyword>
<accession>A0ABS1TF88</accession>
<gene>
    <name evidence="5" type="ORF">JK636_16250</name>
</gene>
<evidence type="ECO:0000256" key="3">
    <source>
        <dbReference type="ARBA" id="ARBA00022840"/>
    </source>
</evidence>
<dbReference type="InterPro" id="IPR003593">
    <property type="entry name" value="AAA+_ATPase"/>
</dbReference>
<comment type="caution">
    <text evidence="5">The sequence shown here is derived from an EMBL/GenBank/DDBJ whole genome shotgun (WGS) entry which is preliminary data.</text>
</comment>
<dbReference type="InterPro" id="IPR027417">
    <property type="entry name" value="P-loop_NTPase"/>
</dbReference>
<dbReference type="PANTHER" id="PTHR24220:SF86">
    <property type="entry name" value="ABC TRANSPORTER ABCH.1"/>
    <property type="match status" value="1"/>
</dbReference>
<dbReference type="InterPro" id="IPR003439">
    <property type="entry name" value="ABC_transporter-like_ATP-bd"/>
</dbReference>
<evidence type="ECO:0000259" key="4">
    <source>
        <dbReference type="PROSITE" id="PS50893"/>
    </source>
</evidence>
<evidence type="ECO:0000256" key="2">
    <source>
        <dbReference type="ARBA" id="ARBA00022741"/>
    </source>
</evidence>
<sequence>MIEIKDVFKIYKMGNENLPVLNDVNLKVNKGEFVAVIGPSGSGKSTLMNIIGGLDRPTKGSVIIDGEDISSYKDKKMSKFRNEKIGFIFQSFNLEPTLTALENVIMPLAIAGIPEKKRKEKAKEALGSLGLGDRLKHKPTELSGGQRQRVSIARALVCNPKIILADEPTGNLDSKSGKAVMELLRELKNKGYTIVMVSHNLDEAAYADRVIKIVDGMIAEEN</sequence>
<evidence type="ECO:0000313" key="5">
    <source>
        <dbReference type="EMBL" id="MBL4937281.1"/>
    </source>
</evidence>
<dbReference type="InterPro" id="IPR015854">
    <property type="entry name" value="ABC_transpr_LolD-like"/>
</dbReference>
<evidence type="ECO:0000313" key="6">
    <source>
        <dbReference type="Proteomes" id="UP000632377"/>
    </source>
</evidence>
<dbReference type="PROSITE" id="PS50893">
    <property type="entry name" value="ABC_TRANSPORTER_2"/>
    <property type="match status" value="1"/>
</dbReference>